<proteinExistence type="predicted"/>
<sequence>MEDHHPTRGIGRPWYHTIQGPFPESEAQVHRDLYMKKGRMGMCGPFLHKESELRGEAHDAEFCHWTAEEAFLLIPRLNCKESLTTTGLSNDWVGVETIAFGRGSLEIPLSLMMKQLRMLLKCYYKGDIYSERIIFPLWEEKKDISR</sequence>
<name>A0ABD1XEX5_9MARC</name>
<dbReference type="EMBL" id="JBHFFA010000063">
    <property type="protein sequence ID" value="KAL2603105.1"/>
    <property type="molecule type" value="Genomic_DNA"/>
</dbReference>
<dbReference type="Proteomes" id="UP001605036">
    <property type="component" value="Unassembled WGS sequence"/>
</dbReference>
<dbReference type="AlphaFoldDB" id="A0ABD1XEX5"/>
<comment type="caution">
    <text evidence="1">The sequence shown here is derived from an EMBL/GenBank/DDBJ whole genome shotgun (WGS) entry which is preliminary data.</text>
</comment>
<reference evidence="1 2" key="1">
    <citation type="submission" date="2024-09" db="EMBL/GenBank/DDBJ databases">
        <title>Chromosome-scale assembly of Riccia fluitans.</title>
        <authorList>
            <person name="Paukszto L."/>
            <person name="Sawicki J."/>
            <person name="Karawczyk K."/>
            <person name="Piernik-Szablinska J."/>
            <person name="Szczecinska M."/>
            <person name="Mazdziarz M."/>
        </authorList>
    </citation>
    <scope>NUCLEOTIDE SEQUENCE [LARGE SCALE GENOMIC DNA]</scope>
    <source>
        <strain evidence="1">Rf_01</strain>
        <tissue evidence="1">Aerial parts of the thallus</tissue>
    </source>
</reference>
<gene>
    <name evidence="1" type="ORF">R1flu_017158</name>
</gene>
<organism evidence="1 2">
    <name type="scientific">Riccia fluitans</name>
    <dbReference type="NCBI Taxonomy" id="41844"/>
    <lineage>
        <taxon>Eukaryota</taxon>
        <taxon>Viridiplantae</taxon>
        <taxon>Streptophyta</taxon>
        <taxon>Embryophyta</taxon>
        <taxon>Marchantiophyta</taxon>
        <taxon>Marchantiopsida</taxon>
        <taxon>Marchantiidae</taxon>
        <taxon>Marchantiales</taxon>
        <taxon>Ricciaceae</taxon>
        <taxon>Riccia</taxon>
    </lineage>
</organism>
<evidence type="ECO:0000313" key="1">
    <source>
        <dbReference type="EMBL" id="KAL2603105.1"/>
    </source>
</evidence>
<evidence type="ECO:0000313" key="2">
    <source>
        <dbReference type="Proteomes" id="UP001605036"/>
    </source>
</evidence>
<keyword evidence="2" id="KW-1185">Reference proteome</keyword>
<accession>A0ABD1XEX5</accession>
<protein>
    <submittedName>
        <fullName evidence="1">Uncharacterized protein</fullName>
    </submittedName>
</protein>